<dbReference type="SUPFAM" id="SSF52047">
    <property type="entry name" value="RNI-like"/>
    <property type="match status" value="1"/>
</dbReference>
<accession>A0A9N8VQU3</accession>
<dbReference type="InterPro" id="IPR032675">
    <property type="entry name" value="LRR_dom_sf"/>
</dbReference>
<dbReference type="AlphaFoldDB" id="A0A9N8VQU3"/>
<dbReference type="Gene3D" id="1.10.30.10">
    <property type="entry name" value="High mobility group box domain"/>
    <property type="match status" value="1"/>
</dbReference>
<comment type="caution">
    <text evidence="1">The sequence shown here is derived from an EMBL/GenBank/DDBJ whole genome shotgun (WGS) entry which is preliminary data.</text>
</comment>
<dbReference type="Proteomes" id="UP000789342">
    <property type="component" value="Unassembled WGS sequence"/>
</dbReference>
<dbReference type="Gene3D" id="3.80.10.10">
    <property type="entry name" value="Ribonuclease Inhibitor"/>
    <property type="match status" value="1"/>
</dbReference>
<evidence type="ECO:0000313" key="1">
    <source>
        <dbReference type="EMBL" id="CAG8457470.1"/>
    </source>
</evidence>
<reference evidence="1" key="1">
    <citation type="submission" date="2021-06" db="EMBL/GenBank/DDBJ databases">
        <authorList>
            <person name="Kallberg Y."/>
            <person name="Tangrot J."/>
            <person name="Rosling A."/>
        </authorList>
    </citation>
    <scope>NUCLEOTIDE SEQUENCE</scope>
    <source>
        <strain evidence="1">CL551</strain>
    </source>
</reference>
<protein>
    <submittedName>
        <fullName evidence="1">598_t:CDS:1</fullName>
    </submittedName>
</protein>
<dbReference type="SUPFAM" id="SSF47095">
    <property type="entry name" value="HMG-box"/>
    <property type="match status" value="1"/>
</dbReference>
<keyword evidence="2" id="KW-1185">Reference proteome</keyword>
<gene>
    <name evidence="1" type="ORF">AMORRO_LOCUS1228</name>
</gene>
<proteinExistence type="predicted"/>
<dbReference type="InterPro" id="IPR036910">
    <property type="entry name" value="HMG_box_dom_sf"/>
</dbReference>
<name>A0A9N8VQU3_9GLOM</name>
<organism evidence="1 2">
    <name type="scientific">Acaulospora morrowiae</name>
    <dbReference type="NCBI Taxonomy" id="94023"/>
    <lineage>
        <taxon>Eukaryota</taxon>
        <taxon>Fungi</taxon>
        <taxon>Fungi incertae sedis</taxon>
        <taxon>Mucoromycota</taxon>
        <taxon>Glomeromycotina</taxon>
        <taxon>Glomeromycetes</taxon>
        <taxon>Diversisporales</taxon>
        <taxon>Acaulosporaceae</taxon>
        <taxon>Acaulospora</taxon>
    </lineage>
</organism>
<dbReference type="EMBL" id="CAJVPV010000443">
    <property type="protein sequence ID" value="CAG8457470.1"/>
    <property type="molecule type" value="Genomic_DNA"/>
</dbReference>
<sequence length="799" mass="92537">MTNCIHTTPPSLPLDCLEEILGYLTEDRNTLYSCILSTRLFCKLSIPLLWLHPFRVKPTHSKSHTIIQVLLSSLPEVDRQQLIKEGIKLPANLPEPLFEYPKYIQGLDTGHFQMTIYQWMNAYNKFNKLNRSYFIGFMGNIIGNHLFGISRGIKTLILNYDVEYSIESIMNISTYTGIESSLGHLRELKIKTKNAQDIDFSLEIFIITRYATQIRQIIIDTHYIIDELLYQAISSLVSIQKNLCSLKLAERWVDAATPLIYKAIQTQSESLKTLELSEFRNLQALLSLLSNCPNLETLFLTEHFSIPNAQEMFDSINYLPPIHIKHLKAYNILFPKISDFTLMIQTLIQLSSKHLNTIMLQFSDSNIISNIGQYCPQIRFLSLTITFNEFCSLYSTLPFLTSLDYLHLVFAHIEGSIGYTNDPVLPSDESLEKLAKSFPSRLKYLAVYFGIPPYKRTIFDLPHSLSKILCNIKNPLEKLDIYNEMDSRLMRVIVDYATEIGGLKKLGIVEGWTNEEWFEQSKGVIEIIVNVEVNGSPIKFNSTLQWCITETLPGILSEIKIPFPPPLLDQDLLPKIKKGKLPLRTTNPFLLYRTALIKTLFKKGYYEYNMRDISKLASKLWKLEPEYVQREYRSLALKVKKIHREYELDSIQRDTRMDKVDVIRVHRRPRDCVTNTTCPDDTHNLSGLDYYNYPSEIPSFYNPPSLEFHGEIHHISNSHNVSHVNMFNAPYYLNHGTLIMYPIHNLVEPNIEQNQNINYDSSYEQPVGYTVNNQMEPNIEQNIDMFNIIHNFSPDVTKY</sequence>
<dbReference type="OrthoDB" id="2324547at2759"/>
<evidence type="ECO:0000313" key="2">
    <source>
        <dbReference type="Proteomes" id="UP000789342"/>
    </source>
</evidence>